<dbReference type="Gene3D" id="1.10.510.10">
    <property type="entry name" value="Transferase(Phosphotransferase) domain 1"/>
    <property type="match status" value="1"/>
</dbReference>
<dbReference type="PANTHER" id="PTHR43895:SF33">
    <property type="entry name" value="PROTEIN KINASE DOMAIN-CONTAINING PROTEIN"/>
    <property type="match status" value="1"/>
</dbReference>
<feature type="compositionally biased region" description="Gly residues" evidence="6">
    <location>
        <begin position="41"/>
        <end position="51"/>
    </location>
</feature>
<dbReference type="GO" id="GO:0005524">
    <property type="term" value="F:ATP binding"/>
    <property type="evidence" value="ECO:0007669"/>
    <property type="project" value="UniProtKB-KW"/>
</dbReference>
<dbReference type="AlphaFoldDB" id="A0A6V7QZ74"/>
<keyword evidence="5" id="KW-0067">ATP-binding</keyword>
<reference evidence="8" key="1">
    <citation type="submission" date="2020-07" db="EMBL/GenBank/DDBJ databases">
        <authorList>
            <person name="Lin J."/>
        </authorList>
    </citation>
    <scope>NUCLEOTIDE SEQUENCE</scope>
</reference>
<dbReference type="PANTHER" id="PTHR43895">
    <property type="entry name" value="CALCIUM/CALMODULIN-DEPENDENT PROTEIN KINASE KINASE-RELATED"/>
    <property type="match status" value="1"/>
</dbReference>
<dbReference type="SUPFAM" id="SSF56112">
    <property type="entry name" value="Protein kinase-like (PK-like)"/>
    <property type="match status" value="1"/>
</dbReference>
<evidence type="ECO:0000256" key="6">
    <source>
        <dbReference type="SAM" id="MobiDB-lite"/>
    </source>
</evidence>
<keyword evidence="4" id="KW-0418">Kinase</keyword>
<proteinExistence type="predicted"/>
<evidence type="ECO:0000256" key="3">
    <source>
        <dbReference type="ARBA" id="ARBA00022741"/>
    </source>
</evidence>
<dbReference type="InterPro" id="IPR000719">
    <property type="entry name" value="Prot_kinase_dom"/>
</dbReference>
<evidence type="ECO:0000259" key="7">
    <source>
        <dbReference type="PROSITE" id="PS50011"/>
    </source>
</evidence>
<feature type="compositionally biased region" description="Basic residues" evidence="6">
    <location>
        <begin position="52"/>
        <end position="72"/>
    </location>
</feature>
<evidence type="ECO:0000256" key="5">
    <source>
        <dbReference type="ARBA" id="ARBA00022840"/>
    </source>
</evidence>
<keyword evidence="1" id="KW-0723">Serine/threonine-protein kinase</keyword>
<dbReference type="PROSITE" id="PS00108">
    <property type="entry name" value="PROTEIN_KINASE_ST"/>
    <property type="match status" value="1"/>
</dbReference>
<accession>A0A6V7QZ74</accession>
<dbReference type="GO" id="GO:0007165">
    <property type="term" value="P:signal transduction"/>
    <property type="evidence" value="ECO:0007669"/>
    <property type="project" value="TreeGrafter"/>
</dbReference>
<gene>
    <name evidence="8" type="ORF">CB5_LOCUS31488</name>
</gene>
<dbReference type="InterPro" id="IPR008271">
    <property type="entry name" value="Ser/Thr_kinase_AS"/>
</dbReference>
<dbReference type="EMBL" id="CAJEUB010000076">
    <property type="protein sequence ID" value="CAD1848277.1"/>
    <property type="molecule type" value="Genomic_DNA"/>
</dbReference>
<evidence type="ECO:0000256" key="1">
    <source>
        <dbReference type="ARBA" id="ARBA00022527"/>
    </source>
</evidence>
<sequence length="150" mass="16448">MRGLSHPNVLRLLEVMATRSKIYLITCREEAEARATARGASGRGHGAGTARGGRRRRRGGGLQRWRRGRGRAPSRGGTIVVALRYCHARGMAHRDVKPQNLLLARDGALKLSDFGLAALAEQRGHDKRLRTVCGTPAYAVLFINGYETFS</sequence>
<keyword evidence="2" id="KW-0808">Transferase</keyword>
<dbReference type="Pfam" id="PF00069">
    <property type="entry name" value="Pkinase"/>
    <property type="match status" value="1"/>
</dbReference>
<name>A0A6V7QZ74_ANACO</name>
<feature type="domain" description="Protein kinase" evidence="7">
    <location>
        <begin position="1"/>
        <end position="150"/>
    </location>
</feature>
<feature type="region of interest" description="Disordered" evidence="6">
    <location>
        <begin position="35"/>
        <end position="73"/>
    </location>
</feature>
<evidence type="ECO:0000313" key="8">
    <source>
        <dbReference type="EMBL" id="CAD1848277.1"/>
    </source>
</evidence>
<keyword evidence="3" id="KW-0547">Nucleotide-binding</keyword>
<evidence type="ECO:0000256" key="2">
    <source>
        <dbReference type="ARBA" id="ARBA00022679"/>
    </source>
</evidence>
<organism evidence="8">
    <name type="scientific">Ananas comosus var. bracteatus</name>
    <name type="common">red pineapple</name>
    <dbReference type="NCBI Taxonomy" id="296719"/>
    <lineage>
        <taxon>Eukaryota</taxon>
        <taxon>Viridiplantae</taxon>
        <taxon>Streptophyta</taxon>
        <taxon>Embryophyta</taxon>
        <taxon>Tracheophyta</taxon>
        <taxon>Spermatophyta</taxon>
        <taxon>Magnoliopsida</taxon>
        <taxon>Liliopsida</taxon>
        <taxon>Poales</taxon>
        <taxon>Bromeliaceae</taxon>
        <taxon>Bromelioideae</taxon>
        <taxon>Ananas</taxon>
    </lineage>
</organism>
<protein>
    <recommendedName>
        <fullName evidence="7">Protein kinase domain-containing protein</fullName>
    </recommendedName>
</protein>
<evidence type="ECO:0000256" key="4">
    <source>
        <dbReference type="ARBA" id="ARBA00022777"/>
    </source>
</evidence>
<dbReference type="InterPro" id="IPR011009">
    <property type="entry name" value="Kinase-like_dom_sf"/>
</dbReference>
<dbReference type="GO" id="GO:0004674">
    <property type="term" value="F:protein serine/threonine kinase activity"/>
    <property type="evidence" value="ECO:0007669"/>
    <property type="project" value="UniProtKB-KW"/>
</dbReference>
<dbReference type="PROSITE" id="PS50011">
    <property type="entry name" value="PROTEIN_KINASE_DOM"/>
    <property type="match status" value="1"/>
</dbReference>